<keyword evidence="1" id="KW-1133">Transmembrane helix</keyword>
<dbReference type="HOGENOM" id="CLU_3246259_0_0_10"/>
<proteinExistence type="predicted"/>
<dbReference type="EMBL" id="ABFK02000019">
    <property type="protein sequence ID" value="EDS03383.1"/>
    <property type="molecule type" value="Genomic_DNA"/>
</dbReference>
<sequence>MAHVITLAVVIAPIAAVFNWVLSRPRRMRITRYLLNEIFEQR</sequence>
<keyword evidence="1" id="KW-0812">Transmembrane</keyword>
<reference evidence="2" key="1">
    <citation type="submission" date="2007-10" db="EMBL/GenBank/DDBJ databases">
        <authorList>
            <person name="Fulton L."/>
            <person name="Clifton S."/>
            <person name="Fulton B."/>
            <person name="Xu J."/>
            <person name="Minx P."/>
            <person name="Pepin K.H."/>
            <person name="Johnson M."/>
            <person name="Thiruvilangam P."/>
            <person name="Bhonagiri V."/>
            <person name="Nash W.E."/>
            <person name="Mardis E.R."/>
            <person name="Wilson R.K."/>
        </authorList>
    </citation>
    <scope>NUCLEOTIDE SEQUENCE [LARGE SCALE GENOMIC DNA]</scope>
    <source>
        <strain evidence="2">DSM 17216</strain>
    </source>
</reference>
<dbReference type="AlphaFoldDB" id="B0MWU1"/>
<keyword evidence="3" id="KW-1185">Reference proteome</keyword>
<evidence type="ECO:0000313" key="3">
    <source>
        <dbReference type="Proteomes" id="UP000005819"/>
    </source>
</evidence>
<dbReference type="GeneID" id="75428744"/>
<keyword evidence="1" id="KW-0472">Membrane</keyword>
<dbReference type="Proteomes" id="UP000005819">
    <property type="component" value="Unassembled WGS sequence"/>
</dbReference>
<organism evidence="2 3">
    <name type="scientific">Alistipes putredinis DSM 17216</name>
    <dbReference type="NCBI Taxonomy" id="445970"/>
    <lineage>
        <taxon>Bacteria</taxon>
        <taxon>Pseudomonadati</taxon>
        <taxon>Bacteroidota</taxon>
        <taxon>Bacteroidia</taxon>
        <taxon>Bacteroidales</taxon>
        <taxon>Rikenellaceae</taxon>
        <taxon>Alistipes</taxon>
    </lineage>
</organism>
<gene>
    <name evidence="2" type="ORF">ALIPUT_01596</name>
</gene>
<evidence type="ECO:0000313" key="2">
    <source>
        <dbReference type="EMBL" id="EDS03383.1"/>
    </source>
</evidence>
<feature type="transmembrane region" description="Helical" evidence="1">
    <location>
        <begin position="6"/>
        <end position="22"/>
    </location>
</feature>
<dbReference type="RefSeq" id="WP_004327630.1">
    <property type="nucleotide sequence ID" value="NZ_DS499577.1"/>
</dbReference>
<name>B0MWU1_9BACT</name>
<accession>B0MWU1</accession>
<evidence type="ECO:0000256" key="1">
    <source>
        <dbReference type="SAM" id="Phobius"/>
    </source>
</evidence>
<reference evidence="2" key="2">
    <citation type="submission" date="2013-09" db="EMBL/GenBank/DDBJ databases">
        <title>Draft genome sequence of Alistipes putredinis (DSM 17216).</title>
        <authorList>
            <person name="Sudarsanam P."/>
            <person name="Ley R."/>
            <person name="Guruge J."/>
            <person name="Turnbaugh P.J."/>
            <person name="Mahowald M."/>
            <person name="Liep D."/>
            <person name="Gordon J."/>
        </authorList>
    </citation>
    <scope>NUCLEOTIDE SEQUENCE</scope>
    <source>
        <strain evidence="2">DSM 17216</strain>
    </source>
</reference>
<comment type="caution">
    <text evidence="2">The sequence shown here is derived from an EMBL/GenBank/DDBJ whole genome shotgun (WGS) entry which is preliminary data.</text>
</comment>
<protein>
    <submittedName>
        <fullName evidence="2">Uncharacterized protein</fullName>
    </submittedName>
</protein>